<feature type="domain" description="Periplasmic binding protein" evidence="5">
    <location>
        <begin position="52"/>
        <end position="297"/>
    </location>
</feature>
<comment type="caution">
    <text evidence="6">The sequence shown here is derived from an EMBL/GenBank/DDBJ whole genome shotgun (WGS) entry which is preliminary data.</text>
</comment>
<dbReference type="GO" id="GO:0030246">
    <property type="term" value="F:carbohydrate binding"/>
    <property type="evidence" value="ECO:0007669"/>
    <property type="project" value="UniProtKB-ARBA"/>
</dbReference>
<reference evidence="6 7" key="1">
    <citation type="journal article" date="2003" name="Int. J. Syst. Evol. Microbiol.">
        <title>Bacillus nealsonii sp. nov., isolated from a spacecraft-assembly facility, whose spores are gamma-radiation resistant.</title>
        <authorList>
            <person name="Venkateswaran K."/>
            <person name="Kempf M."/>
            <person name="Chen F."/>
            <person name="Satomi M."/>
            <person name="Nicholson W."/>
            <person name="Kern R."/>
        </authorList>
    </citation>
    <scope>NUCLEOTIDE SEQUENCE [LARGE SCALE GENOMIC DNA]</scope>
    <source>
        <strain evidence="6 7">FO-92</strain>
    </source>
</reference>
<evidence type="ECO:0000256" key="2">
    <source>
        <dbReference type="ARBA" id="ARBA00007639"/>
    </source>
</evidence>
<dbReference type="PANTHER" id="PTHR46847">
    <property type="entry name" value="D-ALLOSE-BINDING PERIPLASMIC PROTEIN-RELATED"/>
    <property type="match status" value="1"/>
</dbReference>
<dbReference type="Proteomes" id="UP000233375">
    <property type="component" value="Unassembled WGS sequence"/>
</dbReference>
<gene>
    <name evidence="6" type="ORF">CWS01_21810</name>
</gene>
<keyword evidence="4" id="KW-0472">Membrane</keyword>
<evidence type="ECO:0000256" key="4">
    <source>
        <dbReference type="SAM" id="Phobius"/>
    </source>
</evidence>
<feature type="transmembrane region" description="Helical" evidence="4">
    <location>
        <begin position="17"/>
        <end position="34"/>
    </location>
</feature>
<comment type="similarity">
    <text evidence="2">Belongs to the bacterial solute-binding protein 2 family.</text>
</comment>
<evidence type="ECO:0000313" key="6">
    <source>
        <dbReference type="EMBL" id="PKG21571.1"/>
    </source>
</evidence>
<keyword evidence="4" id="KW-1133">Transmembrane helix</keyword>
<dbReference type="SUPFAM" id="SSF53822">
    <property type="entry name" value="Periplasmic binding protein-like I"/>
    <property type="match status" value="1"/>
</dbReference>
<evidence type="ECO:0000259" key="5">
    <source>
        <dbReference type="Pfam" id="PF13407"/>
    </source>
</evidence>
<evidence type="ECO:0000313" key="7">
    <source>
        <dbReference type="Proteomes" id="UP000233375"/>
    </source>
</evidence>
<comment type="subcellular location">
    <subcellularLocation>
        <location evidence="1">Cell envelope</location>
    </subcellularLocation>
</comment>
<evidence type="ECO:0000256" key="1">
    <source>
        <dbReference type="ARBA" id="ARBA00004196"/>
    </source>
</evidence>
<name>A0A2N0YWD7_9BACI</name>
<organism evidence="6 7">
    <name type="scientific">Niallia nealsonii</name>
    <dbReference type="NCBI Taxonomy" id="115979"/>
    <lineage>
        <taxon>Bacteria</taxon>
        <taxon>Bacillati</taxon>
        <taxon>Bacillota</taxon>
        <taxon>Bacilli</taxon>
        <taxon>Bacillales</taxon>
        <taxon>Bacillaceae</taxon>
        <taxon>Niallia</taxon>
    </lineage>
</organism>
<protein>
    <submittedName>
        <fullName evidence="6">Sugar ABC transporter substrate-binding protein</fullName>
    </submittedName>
</protein>
<evidence type="ECO:0000256" key="3">
    <source>
        <dbReference type="ARBA" id="ARBA00022729"/>
    </source>
</evidence>
<dbReference type="Gene3D" id="3.40.50.2300">
    <property type="match status" value="2"/>
</dbReference>
<sequence>MLLLIVREGGCLLKQRTIYLFVFVSSAILIFILLKSFEEKKPKVVVVLKELNSNNQYWDIVKAGAEEGFQDFDIDGKVIAPSNEYNVAEQEKILKDVLKESPDVLIVSLIKSSEISILKGFDKNNIPVLLIDSDIQWENKRSYIGTNNLELGLIGGALLASEFQPGDKVALITGEESNLVLHDRIKGAKTSLKDAGINIVAHETIVNNAKQAKKAMEKILTNHSDIKGVYATTDIIALSAIEFIEENAFDISVIGVDGVTEMLKLIEEGSLSSTVTQNPYDMGYLSIEAASKVVNGEYIGRNIDSGVDIITQDNAAERLDFTRRVIGVE</sequence>
<accession>A0A2N0YWD7</accession>
<dbReference type="AlphaFoldDB" id="A0A2N0YWD7"/>
<dbReference type="EMBL" id="PISE01000074">
    <property type="protein sequence ID" value="PKG21571.1"/>
    <property type="molecule type" value="Genomic_DNA"/>
</dbReference>
<dbReference type="GO" id="GO:0030313">
    <property type="term" value="C:cell envelope"/>
    <property type="evidence" value="ECO:0007669"/>
    <property type="project" value="UniProtKB-SubCell"/>
</dbReference>
<keyword evidence="4" id="KW-0812">Transmembrane</keyword>
<dbReference type="Pfam" id="PF13407">
    <property type="entry name" value="Peripla_BP_4"/>
    <property type="match status" value="1"/>
</dbReference>
<dbReference type="InterPro" id="IPR025997">
    <property type="entry name" value="SBP_2_dom"/>
</dbReference>
<dbReference type="PANTHER" id="PTHR46847:SF1">
    <property type="entry name" value="D-ALLOSE-BINDING PERIPLASMIC PROTEIN-RELATED"/>
    <property type="match status" value="1"/>
</dbReference>
<proteinExistence type="inferred from homology"/>
<dbReference type="InterPro" id="IPR028082">
    <property type="entry name" value="Peripla_BP_I"/>
</dbReference>
<keyword evidence="7" id="KW-1185">Reference proteome</keyword>
<keyword evidence="3" id="KW-0732">Signal</keyword>